<dbReference type="InterPro" id="IPR011033">
    <property type="entry name" value="PRC_barrel-like_sf"/>
</dbReference>
<reference evidence="3" key="1">
    <citation type="submission" date="2021-07" db="EMBL/GenBank/DDBJ databases">
        <title>Complete genome sequencing of a Clostridium isolate.</title>
        <authorList>
            <person name="Ueki A."/>
            <person name="Tonouchi A."/>
        </authorList>
    </citation>
    <scope>NUCLEOTIDE SEQUENCE [LARGE SCALE GENOMIC DNA]</scope>
    <source>
        <strain evidence="3">C5S11</strain>
    </source>
</reference>
<keyword evidence="3" id="KW-1185">Reference proteome</keyword>
<organism evidence="2 3">
    <name type="scientific">Clostridium gelidum</name>
    <dbReference type="NCBI Taxonomy" id="704125"/>
    <lineage>
        <taxon>Bacteria</taxon>
        <taxon>Bacillati</taxon>
        <taxon>Bacillota</taxon>
        <taxon>Clostridia</taxon>
        <taxon>Eubacteriales</taxon>
        <taxon>Clostridiaceae</taxon>
        <taxon>Clostridium</taxon>
    </lineage>
</organism>
<dbReference type="RefSeq" id="WP_224037270.1">
    <property type="nucleotide sequence ID" value="NZ_AP024849.1"/>
</dbReference>
<accession>A0ABM7T9S1</accession>
<dbReference type="Proteomes" id="UP000824633">
    <property type="component" value="Chromosome"/>
</dbReference>
<dbReference type="Pfam" id="PF05239">
    <property type="entry name" value="PRC"/>
    <property type="match status" value="2"/>
</dbReference>
<evidence type="ECO:0000313" key="3">
    <source>
        <dbReference type="Proteomes" id="UP000824633"/>
    </source>
</evidence>
<dbReference type="Gene3D" id="3.90.50.10">
    <property type="entry name" value="Photosynthetic Reaction Center, subunit H, domain 2"/>
    <property type="match status" value="2"/>
</dbReference>
<dbReference type="InterPro" id="IPR027275">
    <property type="entry name" value="PRC-brl_dom"/>
</dbReference>
<dbReference type="EMBL" id="AP024849">
    <property type="protein sequence ID" value="BCZ45702.1"/>
    <property type="molecule type" value="Genomic_DNA"/>
</dbReference>
<feature type="domain" description="PRC-barrel" evidence="1">
    <location>
        <begin position="144"/>
        <end position="211"/>
    </location>
</feature>
<dbReference type="InterPro" id="IPR014747">
    <property type="entry name" value="Bac_photo_RC_H_C"/>
</dbReference>
<proteinExistence type="predicted"/>
<dbReference type="SUPFAM" id="SSF50346">
    <property type="entry name" value="PRC-barrel domain"/>
    <property type="match status" value="2"/>
</dbReference>
<evidence type="ECO:0000313" key="2">
    <source>
        <dbReference type="EMBL" id="BCZ45702.1"/>
    </source>
</evidence>
<feature type="domain" description="PRC-barrel" evidence="1">
    <location>
        <begin position="19"/>
        <end position="74"/>
    </location>
</feature>
<protein>
    <recommendedName>
        <fullName evidence="1">PRC-barrel domain-containing protein</fullName>
    </recommendedName>
</protein>
<gene>
    <name evidence="2" type="ORF">psyc5s11_17690</name>
</gene>
<sequence>MLNKAKTLKGYKLNSLEGEIGKVKEFYFDDKHWTIRYLVADTGSWLQDRQVLISPYAMSGVNKEEENININLTKNQIEDSPSVESDKPVSRQFEEAYNGYYGWPAYWGAPCMGAVYPNIEIDPIKLKEDPQVDEDWDPNLRSTYDVTGDDIQAADGEIGHIKDFIIDDETMTIRYLIIDTGNWWPGKKVLISPKWIERVSGVESKVFVNLLRESIKNSPEYTDESMLNRDYEIGLHKHYNRQGYWGD</sequence>
<name>A0ABM7T9S1_9CLOT</name>
<evidence type="ECO:0000259" key="1">
    <source>
        <dbReference type="Pfam" id="PF05239"/>
    </source>
</evidence>